<dbReference type="InterPro" id="IPR036790">
    <property type="entry name" value="Frizzled_dom_sf"/>
</dbReference>
<proteinExistence type="predicted"/>
<dbReference type="GO" id="GO:0035567">
    <property type="term" value="P:non-canonical Wnt signaling pathway"/>
    <property type="evidence" value="ECO:0007669"/>
    <property type="project" value="TreeGrafter"/>
</dbReference>
<evidence type="ECO:0000256" key="2">
    <source>
        <dbReference type="ARBA" id="ARBA00022723"/>
    </source>
</evidence>
<sequence length="512" mass="56989">MRSNEKTTCKPIAASFCQGLGYTSSPHPSGAQGFTLQPIGQIVETACSPNVATLMCRVAVPECSSGDDSRVKPCRSLCEKVKRECESTLRAKRLSWPSKLRCESLPESNCVQGQTVTVTRAPTGTCQPITVPLCKDLLYTDTILPNILGHRTQEDAGLEVHQYLPLVKVECSPDLKPFLCSVFTPKCVSGRPQPPCRTLCERARAGCEQLMNRFGLNWPENLKCEAFTTNSCEQYGVSSSGAICEPITIPMCQGLSYNQTVFPNLLGHTSQVEAVGKMSFFSSLAQTMCPADIQLFLCRVYAPQCVEGQVQPPCRSLCEKAKRNCEGLINSFGVFWPDELQCYTFPEEMCVSEDDRKEMLRAEDVLAKLNAGGYTVHGKSLSLKTARLLLTLMDADKTGDLDVVEFFKLEHHVAVIRREYVGNYNSRDPNAVTQPQMMKAVADHDFDLDEETFRALWYEYSAEGGIDYDKYVAALTKLQILKDRFNSRLLNLSCDCKIASFSFKQFMKSTII</sequence>
<feature type="disulfide bond" evidence="5">
    <location>
        <begin position="126"/>
        <end position="187"/>
    </location>
</feature>
<comment type="caution">
    <text evidence="5">Lacks conserved residue(s) required for the propagation of feature annotation.</text>
</comment>
<evidence type="ECO:0000256" key="4">
    <source>
        <dbReference type="ARBA" id="ARBA00023157"/>
    </source>
</evidence>
<dbReference type="GO" id="GO:0042813">
    <property type="term" value="F:Wnt receptor activity"/>
    <property type="evidence" value="ECO:0007669"/>
    <property type="project" value="TreeGrafter"/>
</dbReference>
<keyword evidence="4 5" id="KW-1015">Disulfide bond</keyword>
<keyword evidence="3" id="KW-0106">Calcium</keyword>
<evidence type="ECO:0000256" key="3">
    <source>
        <dbReference type="ARBA" id="ARBA00022837"/>
    </source>
</evidence>
<protein>
    <recommendedName>
        <fullName evidence="6">FZ domain-containing protein</fullName>
    </recommendedName>
</protein>
<dbReference type="GO" id="GO:0017147">
    <property type="term" value="F:Wnt-protein binding"/>
    <property type="evidence" value="ECO:0007669"/>
    <property type="project" value="TreeGrafter"/>
</dbReference>
<dbReference type="SMART" id="SM00063">
    <property type="entry name" value="FRI"/>
    <property type="match status" value="3"/>
</dbReference>
<dbReference type="Gene3D" id="1.10.238.10">
    <property type="entry name" value="EF-hand"/>
    <property type="match status" value="1"/>
</dbReference>
<dbReference type="InterPro" id="IPR015526">
    <property type="entry name" value="Frizzled/SFRP"/>
</dbReference>
<gene>
    <name evidence="7" type="primary">Nfu_g_1_011029</name>
</gene>
<dbReference type="InterPro" id="IPR020067">
    <property type="entry name" value="Frizzled_dom"/>
</dbReference>
<reference evidence="7" key="2">
    <citation type="submission" date="2016-06" db="EMBL/GenBank/DDBJ databases">
        <title>The genome of a short-lived fish provides insights into sex chromosome evolution and the genetic control of aging.</title>
        <authorList>
            <person name="Reichwald K."/>
            <person name="Felder M."/>
            <person name="Petzold A."/>
            <person name="Koch P."/>
            <person name="Groth M."/>
            <person name="Platzer M."/>
        </authorList>
    </citation>
    <scope>NUCLEOTIDE SEQUENCE</scope>
    <source>
        <tissue evidence="7">Brain</tissue>
    </source>
</reference>
<keyword evidence="1" id="KW-0217">Developmental protein</keyword>
<evidence type="ECO:0000256" key="5">
    <source>
        <dbReference type="PROSITE-ProRule" id="PRU00090"/>
    </source>
</evidence>
<feature type="disulfide bond" evidence="5">
    <location>
        <begin position="47"/>
        <end position="85"/>
    </location>
</feature>
<feature type="disulfide bond" evidence="5">
    <location>
        <begin position="252"/>
        <end position="298"/>
    </location>
</feature>
<feature type="disulfide bond" evidence="5">
    <location>
        <begin position="318"/>
        <end position="342"/>
    </location>
</feature>
<organism evidence="7">
    <name type="scientific">Nothobranchius rachovii</name>
    <name type="common">bluefin notho</name>
    <dbReference type="NCBI Taxonomy" id="451742"/>
    <lineage>
        <taxon>Eukaryota</taxon>
        <taxon>Metazoa</taxon>
        <taxon>Chordata</taxon>
        <taxon>Craniata</taxon>
        <taxon>Vertebrata</taxon>
        <taxon>Euteleostomi</taxon>
        <taxon>Actinopterygii</taxon>
        <taxon>Neopterygii</taxon>
        <taxon>Teleostei</taxon>
        <taxon>Neoteleostei</taxon>
        <taxon>Acanthomorphata</taxon>
        <taxon>Ovalentaria</taxon>
        <taxon>Atherinomorphae</taxon>
        <taxon>Cyprinodontiformes</taxon>
        <taxon>Nothobranchiidae</taxon>
        <taxon>Nothobranchius</taxon>
    </lineage>
</organism>
<dbReference type="GO" id="GO:0046872">
    <property type="term" value="F:metal ion binding"/>
    <property type="evidence" value="ECO:0007669"/>
    <property type="project" value="UniProtKB-KW"/>
</dbReference>
<feature type="disulfide bond" evidence="5">
    <location>
        <begin position="134"/>
        <end position="180"/>
    </location>
</feature>
<name>A0A1A8SPA7_9TELE</name>
<feature type="domain" description="FZ" evidence="6">
    <location>
        <begin position="121"/>
        <end position="247"/>
    </location>
</feature>
<dbReference type="SUPFAM" id="SSF63501">
    <property type="entry name" value="Frizzled cysteine-rich domain"/>
    <property type="match status" value="3"/>
</dbReference>
<feature type="disulfide bond" evidence="5">
    <location>
        <begin position="200"/>
        <end position="224"/>
    </location>
</feature>
<dbReference type="AlphaFoldDB" id="A0A1A8SPA7"/>
<feature type="domain" description="FZ" evidence="6">
    <location>
        <begin position="4"/>
        <end position="113"/>
    </location>
</feature>
<dbReference type="PROSITE" id="PS00018">
    <property type="entry name" value="EF_HAND_1"/>
    <property type="match status" value="1"/>
</dbReference>
<evidence type="ECO:0000259" key="6">
    <source>
        <dbReference type="PROSITE" id="PS50038"/>
    </source>
</evidence>
<dbReference type="Pfam" id="PF01392">
    <property type="entry name" value="Fz"/>
    <property type="match status" value="3"/>
</dbReference>
<evidence type="ECO:0000256" key="1">
    <source>
        <dbReference type="ARBA" id="ARBA00022473"/>
    </source>
</evidence>
<dbReference type="InterPro" id="IPR011992">
    <property type="entry name" value="EF-hand-dom_pair"/>
</dbReference>
<evidence type="ECO:0000313" key="7">
    <source>
        <dbReference type="EMBL" id="SBS19514.1"/>
    </source>
</evidence>
<dbReference type="InterPro" id="IPR018247">
    <property type="entry name" value="EF_Hand_1_Ca_BS"/>
</dbReference>
<feature type="domain" description="FZ" evidence="6">
    <location>
        <begin position="239"/>
        <end position="353"/>
    </location>
</feature>
<dbReference type="PANTHER" id="PTHR11309">
    <property type="entry name" value="FRIZZLED"/>
    <property type="match status" value="1"/>
</dbReference>
<keyword evidence="2" id="KW-0479">Metal-binding</keyword>
<dbReference type="PROSITE" id="PS50038">
    <property type="entry name" value="FZ"/>
    <property type="match status" value="3"/>
</dbReference>
<accession>A0A1A8SPA7</accession>
<reference evidence="7" key="1">
    <citation type="submission" date="2016-05" db="EMBL/GenBank/DDBJ databases">
        <authorList>
            <person name="Lavstsen T."/>
            <person name="Jespersen J.S."/>
        </authorList>
    </citation>
    <scope>NUCLEOTIDE SEQUENCE</scope>
    <source>
        <tissue evidence="7">Brain</tissue>
    </source>
</reference>
<dbReference type="Gene3D" id="1.10.2000.10">
    <property type="entry name" value="Frizzled cysteine-rich domain"/>
    <property type="match status" value="3"/>
</dbReference>
<feature type="disulfide bond" evidence="5">
    <location>
        <begin position="244"/>
        <end position="305"/>
    </location>
</feature>
<dbReference type="SUPFAM" id="SSF47473">
    <property type="entry name" value="EF-hand"/>
    <property type="match status" value="1"/>
</dbReference>
<dbReference type="EMBL" id="HAEI01017045">
    <property type="protein sequence ID" value="SBS19514.1"/>
    <property type="molecule type" value="Transcribed_RNA"/>
</dbReference>
<feature type="disulfide bond" evidence="5">
    <location>
        <begin position="78"/>
        <end position="102"/>
    </location>
</feature>
<dbReference type="CDD" id="cd07066">
    <property type="entry name" value="CRD_FZ"/>
    <property type="match status" value="1"/>
</dbReference>
<dbReference type="GO" id="GO:0060070">
    <property type="term" value="P:canonical Wnt signaling pathway"/>
    <property type="evidence" value="ECO:0007669"/>
    <property type="project" value="TreeGrafter"/>
</dbReference>
<dbReference type="GO" id="GO:0005886">
    <property type="term" value="C:plasma membrane"/>
    <property type="evidence" value="ECO:0007669"/>
    <property type="project" value="TreeGrafter"/>
</dbReference>